<dbReference type="InterPro" id="IPR001650">
    <property type="entry name" value="Helicase_C-like"/>
</dbReference>
<evidence type="ECO:0000256" key="8">
    <source>
        <dbReference type="ARBA" id="ARBA00022840"/>
    </source>
</evidence>
<keyword evidence="1" id="KW-0639">Primosome</keyword>
<comment type="catalytic activity">
    <reaction evidence="12">
        <text>ATP + H2O = ADP + phosphate + H(+)</text>
        <dbReference type="Rhea" id="RHEA:13065"/>
        <dbReference type="ChEBI" id="CHEBI:15377"/>
        <dbReference type="ChEBI" id="CHEBI:15378"/>
        <dbReference type="ChEBI" id="CHEBI:30616"/>
        <dbReference type="ChEBI" id="CHEBI:43474"/>
        <dbReference type="ChEBI" id="CHEBI:456216"/>
        <dbReference type="EC" id="5.6.2.4"/>
    </reaction>
</comment>
<evidence type="ECO:0000256" key="7">
    <source>
        <dbReference type="ARBA" id="ARBA00022833"/>
    </source>
</evidence>
<dbReference type="GO" id="GO:0006269">
    <property type="term" value="P:DNA replication, synthesis of primer"/>
    <property type="evidence" value="ECO:0007669"/>
    <property type="project" value="UniProtKB-KW"/>
</dbReference>
<dbReference type="EMBL" id="LAZR01035687">
    <property type="protein sequence ID" value="KKL26850.1"/>
    <property type="molecule type" value="Genomic_DNA"/>
</dbReference>
<dbReference type="NCBIfam" id="TIGR00595">
    <property type="entry name" value="priA"/>
    <property type="match status" value="1"/>
</dbReference>
<evidence type="ECO:0000256" key="12">
    <source>
        <dbReference type="ARBA" id="ARBA00048988"/>
    </source>
</evidence>
<evidence type="ECO:0000256" key="4">
    <source>
        <dbReference type="ARBA" id="ARBA00022741"/>
    </source>
</evidence>
<keyword evidence="8" id="KW-0067">ATP-binding</keyword>
<dbReference type="GO" id="GO:0046872">
    <property type="term" value="F:metal ion binding"/>
    <property type="evidence" value="ECO:0007669"/>
    <property type="project" value="UniProtKB-KW"/>
</dbReference>
<evidence type="ECO:0000313" key="14">
    <source>
        <dbReference type="EMBL" id="KKL26850.1"/>
    </source>
</evidence>
<name>A0A0F9BY53_9ZZZZ</name>
<dbReference type="PANTHER" id="PTHR30580">
    <property type="entry name" value="PRIMOSOMAL PROTEIN N"/>
    <property type="match status" value="1"/>
</dbReference>
<dbReference type="GO" id="GO:0005524">
    <property type="term" value="F:ATP binding"/>
    <property type="evidence" value="ECO:0007669"/>
    <property type="project" value="UniProtKB-KW"/>
</dbReference>
<dbReference type="AlphaFoldDB" id="A0A0F9BY53"/>
<reference evidence="14" key="1">
    <citation type="journal article" date="2015" name="Nature">
        <title>Complex archaea that bridge the gap between prokaryotes and eukaryotes.</title>
        <authorList>
            <person name="Spang A."/>
            <person name="Saw J.H."/>
            <person name="Jorgensen S.L."/>
            <person name="Zaremba-Niedzwiedzka K."/>
            <person name="Martijn J."/>
            <person name="Lind A.E."/>
            <person name="van Eijk R."/>
            <person name="Schleper C."/>
            <person name="Guy L."/>
            <person name="Ettema T.J."/>
        </authorList>
    </citation>
    <scope>NUCLEOTIDE SEQUENCE</scope>
</reference>
<feature type="domain" description="Helicase ATP-binding" evidence="13">
    <location>
        <begin position="91"/>
        <end position="257"/>
    </location>
</feature>
<evidence type="ECO:0000256" key="3">
    <source>
        <dbReference type="ARBA" id="ARBA00022723"/>
    </source>
</evidence>
<comment type="caution">
    <text evidence="14">The sequence shown here is derived from an EMBL/GenBank/DDBJ whole genome shotgun (WGS) entry which is preliminary data.</text>
</comment>
<keyword evidence="9" id="KW-0238">DNA-binding</keyword>
<dbReference type="GO" id="GO:0043138">
    <property type="term" value="F:3'-5' DNA helicase activity"/>
    <property type="evidence" value="ECO:0007669"/>
    <property type="project" value="UniProtKB-EC"/>
</dbReference>
<dbReference type="EC" id="5.6.2.4" evidence="11"/>
<evidence type="ECO:0000256" key="11">
    <source>
        <dbReference type="ARBA" id="ARBA00034808"/>
    </source>
</evidence>
<dbReference type="SMART" id="SM00487">
    <property type="entry name" value="DEXDc"/>
    <property type="match status" value="1"/>
</dbReference>
<keyword evidence="5" id="KW-0378">Hydrolase</keyword>
<dbReference type="PROSITE" id="PS51192">
    <property type="entry name" value="HELICASE_ATP_BIND_1"/>
    <property type="match status" value="1"/>
</dbReference>
<dbReference type="InterPro" id="IPR005259">
    <property type="entry name" value="PriA"/>
</dbReference>
<keyword evidence="3" id="KW-0479">Metal-binding</keyword>
<evidence type="ECO:0000256" key="1">
    <source>
        <dbReference type="ARBA" id="ARBA00022515"/>
    </source>
</evidence>
<dbReference type="SUPFAM" id="SSF52540">
    <property type="entry name" value="P-loop containing nucleoside triphosphate hydrolases"/>
    <property type="match status" value="2"/>
</dbReference>
<dbReference type="InterPro" id="IPR011545">
    <property type="entry name" value="DEAD/DEAH_box_helicase_dom"/>
</dbReference>
<evidence type="ECO:0000256" key="6">
    <source>
        <dbReference type="ARBA" id="ARBA00022806"/>
    </source>
</evidence>
<dbReference type="SMART" id="SM00490">
    <property type="entry name" value="HELICc"/>
    <property type="match status" value="1"/>
</dbReference>
<dbReference type="InterPro" id="IPR014001">
    <property type="entry name" value="Helicase_ATP-bd"/>
</dbReference>
<dbReference type="InterPro" id="IPR040498">
    <property type="entry name" value="PriA_CRR"/>
</dbReference>
<dbReference type="HAMAP" id="MF_00983">
    <property type="entry name" value="PriA"/>
    <property type="match status" value="1"/>
</dbReference>
<dbReference type="InterPro" id="IPR027417">
    <property type="entry name" value="P-loop_NTPase"/>
</dbReference>
<dbReference type="PANTHER" id="PTHR30580:SF0">
    <property type="entry name" value="PRIMOSOMAL PROTEIN N"/>
    <property type="match status" value="1"/>
</dbReference>
<evidence type="ECO:0000256" key="10">
    <source>
        <dbReference type="ARBA" id="ARBA00023235"/>
    </source>
</evidence>
<dbReference type="GO" id="GO:0006310">
    <property type="term" value="P:DNA recombination"/>
    <property type="evidence" value="ECO:0007669"/>
    <property type="project" value="InterPro"/>
</dbReference>
<protein>
    <recommendedName>
        <fullName evidence="11">DNA 3'-5' helicase</fullName>
        <ecNumber evidence="11">5.6.2.4</ecNumber>
    </recommendedName>
</protein>
<dbReference type="GO" id="GO:0006302">
    <property type="term" value="P:double-strand break repair"/>
    <property type="evidence" value="ECO:0007669"/>
    <property type="project" value="InterPro"/>
</dbReference>
<dbReference type="FunFam" id="3.40.50.300:FF:000489">
    <property type="entry name" value="Primosome assembly protein PriA"/>
    <property type="match status" value="1"/>
</dbReference>
<evidence type="ECO:0000256" key="9">
    <source>
        <dbReference type="ARBA" id="ARBA00023125"/>
    </source>
</evidence>
<gene>
    <name evidence="14" type="ORF">LCGC14_2391120</name>
</gene>
<keyword evidence="10" id="KW-0413">Isomerase</keyword>
<feature type="non-terminal residue" evidence="14">
    <location>
        <position position="1"/>
    </location>
</feature>
<evidence type="ECO:0000256" key="2">
    <source>
        <dbReference type="ARBA" id="ARBA00022705"/>
    </source>
</evidence>
<proteinExistence type="inferred from homology"/>
<dbReference type="Pfam" id="PF18319">
    <property type="entry name" value="Zn_ribbon_PriA"/>
    <property type="match status" value="1"/>
</dbReference>
<keyword evidence="6" id="KW-0347">Helicase</keyword>
<dbReference type="GO" id="GO:0006270">
    <property type="term" value="P:DNA replication initiation"/>
    <property type="evidence" value="ECO:0007669"/>
    <property type="project" value="TreeGrafter"/>
</dbReference>
<dbReference type="Pfam" id="PF00270">
    <property type="entry name" value="DEAD"/>
    <property type="match status" value="1"/>
</dbReference>
<dbReference type="GO" id="GO:0016787">
    <property type="term" value="F:hydrolase activity"/>
    <property type="evidence" value="ECO:0007669"/>
    <property type="project" value="UniProtKB-KW"/>
</dbReference>
<dbReference type="GO" id="GO:0003677">
    <property type="term" value="F:DNA binding"/>
    <property type="evidence" value="ECO:0007669"/>
    <property type="project" value="UniProtKB-KW"/>
</dbReference>
<dbReference type="CDD" id="cd17929">
    <property type="entry name" value="DEXHc_priA"/>
    <property type="match status" value="1"/>
</dbReference>
<evidence type="ECO:0000256" key="5">
    <source>
        <dbReference type="ARBA" id="ARBA00022801"/>
    </source>
</evidence>
<organism evidence="14">
    <name type="scientific">marine sediment metagenome</name>
    <dbReference type="NCBI Taxonomy" id="412755"/>
    <lineage>
        <taxon>unclassified sequences</taxon>
        <taxon>metagenomes</taxon>
        <taxon>ecological metagenomes</taxon>
    </lineage>
</organism>
<keyword evidence="7" id="KW-0862">Zinc</keyword>
<keyword evidence="2" id="KW-0235">DNA replication</keyword>
<keyword evidence="4" id="KW-0547">Nucleotide-binding</keyword>
<accession>A0A0F9BY53</accession>
<dbReference type="GO" id="GO:1990077">
    <property type="term" value="C:primosome complex"/>
    <property type="evidence" value="ECO:0007669"/>
    <property type="project" value="UniProtKB-KW"/>
</dbReference>
<evidence type="ECO:0000259" key="13">
    <source>
        <dbReference type="PROSITE" id="PS51192"/>
    </source>
</evidence>
<sequence length="539" mass="58943">DDAGVRLGPRQRAVLRALTDGPIAAAELATKCESDHSTLRRLAARGLIALERRARRRRPADVELGAGVKQGVAPPLLTGAQSAALKPIVKAIRGARHERFLLHGVTGSGKTEVYLRAAGEALERDRSVVILVPEIALTPQITARFRERFGERVAVSHSKLGIGERYDEWQRLRRGEARICVGPRSAVFAPLRDLGLVVVDEEHDSAYKQEGGSCYDARRVAERRAEQAGAVLVLGSATPRPESWLGTPRLDLPERVDSLRLPPVELLDMRGTHHALHADAREALDEVRREGKKAIVLVSRRGWAPFLVCRACGRTWMCPRCDVTLTLHRERGSQQLLCHHCGHCEQSPAICPDCRSTAVARHGTGTQKLEAELRDALSPLPVFRLDSDTARRKSGIANVLRRFESADAGILVGTQMVAQGHDFPEVVVAIVQDADATLRFPDFRSEERTFTLVAQLAGRSGRGPSGGRVLVQTLCPEAACLQAAARHDAPAFLESELERRRALDYPPFSDLIRVVVSAGGQEEAEEAWPQVPVVPRAGP</sequence>
<dbReference type="Gene3D" id="3.40.50.300">
    <property type="entry name" value="P-loop containing nucleotide triphosphate hydrolases"/>
    <property type="match status" value="2"/>
</dbReference>
<feature type="non-terminal residue" evidence="14">
    <location>
        <position position="539"/>
    </location>
</feature>